<dbReference type="Proteomes" id="UP001054837">
    <property type="component" value="Unassembled WGS sequence"/>
</dbReference>
<sequence length="108" mass="11904">MDLIQLGTDIGYSLCTGRSHRFDTGQSLNCLYTAMDLTQYTDMSLKQLRTGMGLKKPGTDTRHSHGSVKGHSVDPDMDLIQPWNSLNRTVPLKARAPDTAIDLPQDTA</sequence>
<dbReference type="AlphaFoldDB" id="A0AAV4Q366"/>
<evidence type="ECO:0000313" key="3">
    <source>
        <dbReference type="Proteomes" id="UP001054837"/>
    </source>
</evidence>
<feature type="region of interest" description="Disordered" evidence="1">
    <location>
        <begin position="51"/>
        <end position="76"/>
    </location>
</feature>
<comment type="caution">
    <text evidence="2">The sequence shown here is derived from an EMBL/GenBank/DDBJ whole genome shotgun (WGS) entry which is preliminary data.</text>
</comment>
<reference evidence="2 3" key="1">
    <citation type="submission" date="2021-06" db="EMBL/GenBank/DDBJ databases">
        <title>Caerostris darwini draft genome.</title>
        <authorList>
            <person name="Kono N."/>
            <person name="Arakawa K."/>
        </authorList>
    </citation>
    <scope>NUCLEOTIDE SEQUENCE [LARGE SCALE GENOMIC DNA]</scope>
</reference>
<protein>
    <submittedName>
        <fullName evidence="2">Uncharacterized protein</fullName>
    </submittedName>
</protein>
<keyword evidence="3" id="KW-1185">Reference proteome</keyword>
<accession>A0AAV4Q366</accession>
<proteinExistence type="predicted"/>
<name>A0AAV4Q366_9ARAC</name>
<evidence type="ECO:0000256" key="1">
    <source>
        <dbReference type="SAM" id="MobiDB-lite"/>
    </source>
</evidence>
<gene>
    <name evidence="2" type="ORF">CDAR_28771</name>
</gene>
<dbReference type="EMBL" id="BPLQ01003810">
    <property type="protein sequence ID" value="GIY03460.1"/>
    <property type="molecule type" value="Genomic_DNA"/>
</dbReference>
<organism evidence="2 3">
    <name type="scientific">Caerostris darwini</name>
    <dbReference type="NCBI Taxonomy" id="1538125"/>
    <lineage>
        <taxon>Eukaryota</taxon>
        <taxon>Metazoa</taxon>
        <taxon>Ecdysozoa</taxon>
        <taxon>Arthropoda</taxon>
        <taxon>Chelicerata</taxon>
        <taxon>Arachnida</taxon>
        <taxon>Araneae</taxon>
        <taxon>Araneomorphae</taxon>
        <taxon>Entelegynae</taxon>
        <taxon>Araneoidea</taxon>
        <taxon>Araneidae</taxon>
        <taxon>Caerostris</taxon>
    </lineage>
</organism>
<evidence type="ECO:0000313" key="2">
    <source>
        <dbReference type="EMBL" id="GIY03460.1"/>
    </source>
</evidence>